<evidence type="ECO:0000313" key="5">
    <source>
        <dbReference type="Proteomes" id="UP000245942"/>
    </source>
</evidence>
<organism evidence="4 5">
    <name type="scientific">Pseudomicrostroma glucosiphilum</name>
    <dbReference type="NCBI Taxonomy" id="1684307"/>
    <lineage>
        <taxon>Eukaryota</taxon>
        <taxon>Fungi</taxon>
        <taxon>Dikarya</taxon>
        <taxon>Basidiomycota</taxon>
        <taxon>Ustilaginomycotina</taxon>
        <taxon>Exobasidiomycetes</taxon>
        <taxon>Microstromatales</taxon>
        <taxon>Microstromatales incertae sedis</taxon>
        <taxon>Pseudomicrostroma</taxon>
    </lineage>
</organism>
<comment type="subcellular location">
    <subcellularLocation>
        <location evidence="1">Peroxisome</location>
    </subcellularLocation>
</comment>
<dbReference type="InterPro" id="IPR029045">
    <property type="entry name" value="ClpP/crotonase-like_dom_sf"/>
</dbReference>
<dbReference type="Gene3D" id="3.90.226.10">
    <property type="entry name" value="2-enoyl-CoA Hydratase, Chain A, domain 1"/>
    <property type="match status" value="1"/>
</dbReference>
<dbReference type="GO" id="GO:0006635">
    <property type="term" value="P:fatty acid beta-oxidation"/>
    <property type="evidence" value="ECO:0007669"/>
    <property type="project" value="TreeGrafter"/>
</dbReference>
<keyword evidence="5" id="KW-1185">Reference proteome</keyword>
<protein>
    <submittedName>
        <fullName evidence="4">ClpP/crotonase</fullName>
    </submittedName>
</protein>
<keyword evidence="3" id="KW-0413">Isomerase</keyword>
<name>A0A316U043_9BASI</name>
<proteinExistence type="predicted"/>
<sequence length="299" mass="31864">MSSPGAPPASFSPTSAPISLSFPSPHIALITLNNPTKLNSLKSSDVAHLVDALEWVASQPDEAIPICVLTGKGRFFSAGADVHDPSRQPPPEAANNPRILKDFYTQRLALSNARLARVLSTFPKVLVGAMNGPAVGISAAVLGHCDLLYTLQDFWLQVPFTQLGLVCEGLTSTTFIQRMGHGRGVECLLEGGRVPAAELERSGFITRILAPPPTASNGQDGTPPILNAVLERLEQRLSPPSIDPFALAYSKRLIQKATYESLGSEEANQAELRGAEIVFTSGKPAERFAAIAGGKRHKL</sequence>
<dbReference type="CDD" id="cd06558">
    <property type="entry name" value="crotonase-like"/>
    <property type="match status" value="1"/>
</dbReference>
<accession>A0A316U043</accession>
<evidence type="ECO:0000256" key="1">
    <source>
        <dbReference type="ARBA" id="ARBA00004275"/>
    </source>
</evidence>
<dbReference type="SUPFAM" id="SSF52096">
    <property type="entry name" value="ClpP/crotonase"/>
    <property type="match status" value="1"/>
</dbReference>
<dbReference type="EMBL" id="KZ819334">
    <property type="protein sequence ID" value="PWN18789.1"/>
    <property type="molecule type" value="Genomic_DNA"/>
</dbReference>
<dbReference type="GO" id="GO:0004165">
    <property type="term" value="F:delta(3)-delta(2)-enoyl-CoA isomerase activity"/>
    <property type="evidence" value="ECO:0007669"/>
    <property type="project" value="UniProtKB-ARBA"/>
</dbReference>
<dbReference type="GeneID" id="37014900"/>
<gene>
    <name evidence="4" type="ORF">BCV69DRAFT_284773</name>
</gene>
<dbReference type="STRING" id="1684307.A0A316U043"/>
<dbReference type="OrthoDB" id="448450at2759"/>
<dbReference type="InterPro" id="IPR051053">
    <property type="entry name" value="ECH/Chromodomain_protein"/>
</dbReference>
<dbReference type="Proteomes" id="UP000245942">
    <property type="component" value="Unassembled WGS sequence"/>
</dbReference>
<keyword evidence="2" id="KW-0576">Peroxisome</keyword>
<evidence type="ECO:0000256" key="3">
    <source>
        <dbReference type="ARBA" id="ARBA00023235"/>
    </source>
</evidence>
<dbReference type="Pfam" id="PF00378">
    <property type="entry name" value="ECH_1"/>
    <property type="match status" value="1"/>
</dbReference>
<dbReference type="InterPro" id="IPR001753">
    <property type="entry name" value="Enoyl-CoA_hydra/iso"/>
</dbReference>
<dbReference type="GO" id="GO:0005782">
    <property type="term" value="C:peroxisomal matrix"/>
    <property type="evidence" value="ECO:0007669"/>
    <property type="project" value="TreeGrafter"/>
</dbReference>
<dbReference type="RefSeq" id="XP_025345949.1">
    <property type="nucleotide sequence ID" value="XM_025493166.1"/>
</dbReference>
<evidence type="ECO:0000256" key="2">
    <source>
        <dbReference type="ARBA" id="ARBA00023140"/>
    </source>
</evidence>
<reference evidence="4 5" key="1">
    <citation type="journal article" date="2018" name="Mol. Biol. Evol.">
        <title>Broad Genomic Sampling Reveals a Smut Pathogenic Ancestry of the Fungal Clade Ustilaginomycotina.</title>
        <authorList>
            <person name="Kijpornyongpan T."/>
            <person name="Mondo S.J."/>
            <person name="Barry K."/>
            <person name="Sandor L."/>
            <person name="Lee J."/>
            <person name="Lipzen A."/>
            <person name="Pangilinan J."/>
            <person name="LaButti K."/>
            <person name="Hainaut M."/>
            <person name="Henrissat B."/>
            <person name="Grigoriev I.V."/>
            <person name="Spatafora J.W."/>
            <person name="Aime M.C."/>
        </authorList>
    </citation>
    <scope>NUCLEOTIDE SEQUENCE [LARGE SCALE GENOMIC DNA]</scope>
    <source>
        <strain evidence="4 5">MCA 4718</strain>
    </source>
</reference>
<dbReference type="AlphaFoldDB" id="A0A316U043"/>
<dbReference type="PANTHER" id="PTHR43684">
    <property type="match status" value="1"/>
</dbReference>
<evidence type="ECO:0000313" key="4">
    <source>
        <dbReference type="EMBL" id="PWN18789.1"/>
    </source>
</evidence>
<dbReference type="PANTHER" id="PTHR43684:SF1">
    <property type="entry name" value="ENOYL-COA DELTA ISOMERASE 2"/>
    <property type="match status" value="1"/>
</dbReference>